<comment type="caution">
    <text evidence="1">The sequence shown here is derived from an EMBL/GenBank/DDBJ whole genome shotgun (WGS) entry which is preliminary data.</text>
</comment>
<dbReference type="RefSeq" id="WP_138086128.1">
    <property type="nucleotide sequence ID" value="NZ_VAUV01000007.1"/>
</dbReference>
<sequence>MIRIPSSETWKRWWLKLPFRHMTALVIFLYVVGEQFPFSNFPMYSNFGLDADVMYVTDENDQPLSMKPLLRTSSSSAKKRYKKELSELCKKSNRNINDALPAERQKAGAIVLQSLIYALNDRRLNPDTRELRLYLRTFEFDREQDHVREHVPELLATQILVIPSTSPADS</sequence>
<proteinExistence type="predicted"/>
<dbReference type="EMBL" id="VAUV01000007">
    <property type="protein sequence ID" value="TLD70656.1"/>
    <property type="molecule type" value="Genomic_DNA"/>
</dbReference>
<name>A0A5R8KEB7_9BACT</name>
<keyword evidence="2" id="KW-1185">Reference proteome</keyword>
<evidence type="ECO:0000313" key="1">
    <source>
        <dbReference type="EMBL" id="TLD70656.1"/>
    </source>
</evidence>
<dbReference type="AlphaFoldDB" id="A0A5R8KEB7"/>
<protein>
    <submittedName>
        <fullName evidence="1">Uncharacterized protein</fullName>
    </submittedName>
</protein>
<accession>A0A5R8KEB7</accession>
<evidence type="ECO:0000313" key="2">
    <source>
        <dbReference type="Proteomes" id="UP000306196"/>
    </source>
</evidence>
<reference evidence="1 2" key="1">
    <citation type="submission" date="2019-05" db="EMBL/GenBank/DDBJ databases">
        <title>Verrucobacter flavum gen. nov., sp. nov. a new member of the family Verrucomicrobiaceae.</title>
        <authorList>
            <person name="Szuroczki S."/>
            <person name="Abbaszade G."/>
            <person name="Szabo A."/>
            <person name="Felfoldi T."/>
            <person name="Schumann P."/>
            <person name="Boka K."/>
            <person name="Keki Z."/>
            <person name="Toumi M."/>
            <person name="Toth E."/>
        </authorList>
    </citation>
    <scope>NUCLEOTIDE SEQUENCE [LARGE SCALE GENOMIC DNA]</scope>
    <source>
        <strain evidence="1 2">MG-N-17</strain>
    </source>
</reference>
<gene>
    <name evidence="1" type="ORF">FEM03_10080</name>
</gene>
<organism evidence="1 2">
    <name type="scientific">Phragmitibacter flavus</name>
    <dbReference type="NCBI Taxonomy" id="2576071"/>
    <lineage>
        <taxon>Bacteria</taxon>
        <taxon>Pseudomonadati</taxon>
        <taxon>Verrucomicrobiota</taxon>
        <taxon>Verrucomicrobiia</taxon>
        <taxon>Verrucomicrobiales</taxon>
        <taxon>Verrucomicrobiaceae</taxon>
        <taxon>Phragmitibacter</taxon>
    </lineage>
</organism>
<dbReference type="Proteomes" id="UP000306196">
    <property type="component" value="Unassembled WGS sequence"/>
</dbReference>